<accession>A0A4Y2AT39</accession>
<proteinExistence type="predicted"/>
<comment type="caution">
    <text evidence="1">The sequence shown here is derived from an EMBL/GenBank/DDBJ whole genome shotgun (WGS) entry which is preliminary data.</text>
</comment>
<dbReference type="Proteomes" id="UP000499080">
    <property type="component" value="Unassembled WGS sequence"/>
</dbReference>
<reference evidence="1 2" key="1">
    <citation type="journal article" date="2019" name="Sci. Rep.">
        <title>Orb-weaving spider Araneus ventricosus genome elucidates the spidroin gene catalogue.</title>
        <authorList>
            <person name="Kono N."/>
            <person name="Nakamura H."/>
            <person name="Ohtoshi R."/>
            <person name="Moran D.A.P."/>
            <person name="Shinohara A."/>
            <person name="Yoshida Y."/>
            <person name="Fujiwara M."/>
            <person name="Mori M."/>
            <person name="Tomita M."/>
            <person name="Arakawa K."/>
        </authorList>
    </citation>
    <scope>NUCLEOTIDE SEQUENCE [LARGE SCALE GENOMIC DNA]</scope>
</reference>
<sequence length="92" mass="10519">MSRITCFPIKRNASPVLYESSLYSKLSYNLVHEQPLHSDYITLWCGFTADVILGPFLFKKIIPQGPKIPLRVPTAVKFFSSKLFLSNKKKNV</sequence>
<evidence type="ECO:0000313" key="2">
    <source>
        <dbReference type="Proteomes" id="UP000499080"/>
    </source>
</evidence>
<gene>
    <name evidence="1" type="ORF">AVEN_252546_1</name>
</gene>
<protein>
    <submittedName>
        <fullName evidence="1">Uncharacterized protein</fullName>
    </submittedName>
</protein>
<evidence type="ECO:0000313" key="1">
    <source>
        <dbReference type="EMBL" id="GBL82399.1"/>
    </source>
</evidence>
<organism evidence="1 2">
    <name type="scientific">Araneus ventricosus</name>
    <name type="common">Orbweaver spider</name>
    <name type="synonym">Epeira ventricosa</name>
    <dbReference type="NCBI Taxonomy" id="182803"/>
    <lineage>
        <taxon>Eukaryota</taxon>
        <taxon>Metazoa</taxon>
        <taxon>Ecdysozoa</taxon>
        <taxon>Arthropoda</taxon>
        <taxon>Chelicerata</taxon>
        <taxon>Arachnida</taxon>
        <taxon>Araneae</taxon>
        <taxon>Araneomorphae</taxon>
        <taxon>Entelegynae</taxon>
        <taxon>Araneoidea</taxon>
        <taxon>Araneidae</taxon>
        <taxon>Araneus</taxon>
    </lineage>
</organism>
<name>A0A4Y2AT39_ARAVE</name>
<dbReference type="EMBL" id="BGPR01000028">
    <property type="protein sequence ID" value="GBL82399.1"/>
    <property type="molecule type" value="Genomic_DNA"/>
</dbReference>
<keyword evidence="2" id="KW-1185">Reference proteome</keyword>
<dbReference type="AlphaFoldDB" id="A0A4Y2AT39"/>